<sequence length="799" mass="86738">MTPAPESDSNLDEDRLDACETLLDRYRAALRDRSDDPPVAEARESWRAFVGEHHGPVFDRLADESTSGSRSATEPLSPPDDADDVAREVFVRTLSFDFLLSTLSAAAEREFSVAVTPPRSSASDGDGGRSDSTPDLLAAFDAVHGTVRPDLSSAVRTAAADAAGAFVRESDPTAVAELHRRTVPRPVRRVFGRYDTPAGLAELAVESVRADETDAFRDALVLDPGCGAGAFLAAAARAKFDSADADADANPSALAAHVAESVRGFDVNPVAVRASRLALVLACRPLLRRDGVEAFAPRVALADATETTAEDAPLSGARADVLLGNPPWLTWDSLTPRVKERWREGPMADPALDLFPHRGREARLGHANDDLSVPYVWTCLHRLLRDGGRAAFVLKRDLMTGPAGELLRRRRVGDRSLAMRRVHDFGSLSPFGREVDAGTALYRLDVGGAGSADTPDDSAAEKSAADNPGTDVEIPATRWSRADARPDDARSADVAPAFGSLSDLRRTLAAEETAFVAADPTTEASPWIRADAERGALGPSEYRIRHGVKDDAKAVYALDRETIEANDIEPDHVYPYLKSKHVVKYGLFGHDRLLVPQRLAGENNEAALRREAPNTYAYLDANRERLESRGSSWFDGGPFYSLFGLGPYTWADYKVVWCRLGYKPHFAVVSTVDDPLLGEKPVVPGDHCMFVGTDEEREAHYLCGLLNSAPYQRCLRDISSGGKSSLSKSTVSRLATPEWEGTERQAALAEASMRAHRIVPDHVDCSKRAYNAKTVPELDAAQARVDRLAERFLAARDDQ</sequence>
<protein>
    <submittedName>
        <fullName evidence="5">N-6 DNA methylase</fullName>
    </submittedName>
</protein>
<dbReference type="Proteomes" id="UP001254813">
    <property type="component" value="Unassembled WGS sequence"/>
</dbReference>
<name>A0ABU2FX12_9EURY</name>
<dbReference type="InterPro" id="IPR050953">
    <property type="entry name" value="N4_N6_ade-DNA_methylase"/>
</dbReference>
<dbReference type="PANTHER" id="PTHR33841">
    <property type="entry name" value="DNA METHYLTRANSFERASE YEEA-RELATED"/>
    <property type="match status" value="1"/>
</dbReference>
<dbReference type="GO" id="GO:0008168">
    <property type="term" value="F:methyltransferase activity"/>
    <property type="evidence" value="ECO:0007669"/>
    <property type="project" value="UniProtKB-KW"/>
</dbReference>
<evidence type="ECO:0000313" key="6">
    <source>
        <dbReference type="Proteomes" id="UP001254813"/>
    </source>
</evidence>
<dbReference type="RefSeq" id="WP_310926409.1">
    <property type="nucleotide sequence ID" value="NZ_JAMQOQ010000001.1"/>
</dbReference>
<feature type="region of interest" description="Disordered" evidence="4">
    <location>
        <begin position="111"/>
        <end position="135"/>
    </location>
</feature>
<comment type="caution">
    <text evidence="5">The sequence shown here is derived from an EMBL/GenBank/DDBJ whole genome shotgun (WGS) entry which is preliminary data.</text>
</comment>
<proteinExistence type="predicted"/>
<keyword evidence="6" id="KW-1185">Reference proteome</keyword>
<evidence type="ECO:0000256" key="2">
    <source>
        <dbReference type="ARBA" id="ARBA00022679"/>
    </source>
</evidence>
<dbReference type="InterPro" id="IPR029063">
    <property type="entry name" value="SAM-dependent_MTases_sf"/>
</dbReference>
<feature type="compositionally biased region" description="Polar residues" evidence="4">
    <location>
        <begin position="64"/>
        <end position="74"/>
    </location>
</feature>
<keyword evidence="1 5" id="KW-0489">Methyltransferase</keyword>
<keyword evidence="3" id="KW-0949">S-adenosyl-L-methionine</keyword>
<gene>
    <name evidence="5" type="ORF">NDI79_00035</name>
</gene>
<reference evidence="5 6" key="1">
    <citation type="submission" date="2022-06" db="EMBL/GenBank/DDBJ databases">
        <title>Halogeometricum sp. a new haloarchaeum isolate from saline soil.</title>
        <authorList>
            <person name="Strakova D."/>
            <person name="Galisteo C."/>
            <person name="Sanchez-Porro C."/>
            <person name="Ventosa A."/>
        </authorList>
    </citation>
    <scope>NUCLEOTIDE SEQUENCE [LARGE SCALE GENOMIC DNA]</scope>
    <source>
        <strain evidence="6">S3BR25-2</strain>
    </source>
</reference>
<dbReference type="Gene3D" id="3.40.50.150">
    <property type="entry name" value="Vaccinia Virus protein VP39"/>
    <property type="match status" value="1"/>
</dbReference>
<evidence type="ECO:0000256" key="1">
    <source>
        <dbReference type="ARBA" id="ARBA00022603"/>
    </source>
</evidence>
<evidence type="ECO:0000256" key="3">
    <source>
        <dbReference type="ARBA" id="ARBA00022691"/>
    </source>
</evidence>
<keyword evidence="2" id="KW-0808">Transferase</keyword>
<organism evidence="5 6">
    <name type="scientific">Halogeometricum luteum</name>
    <dbReference type="NCBI Taxonomy" id="2950537"/>
    <lineage>
        <taxon>Archaea</taxon>
        <taxon>Methanobacteriati</taxon>
        <taxon>Methanobacteriota</taxon>
        <taxon>Stenosarchaea group</taxon>
        <taxon>Halobacteria</taxon>
        <taxon>Halobacteriales</taxon>
        <taxon>Haloferacaceae</taxon>
        <taxon>Halogeometricum</taxon>
    </lineage>
</organism>
<dbReference type="GO" id="GO:0032259">
    <property type="term" value="P:methylation"/>
    <property type="evidence" value="ECO:0007669"/>
    <property type="project" value="UniProtKB-KW"/>
</dbReference>
<dbReference type="PRINTS" id="PR00507">
    <property type="entry name" value="N12N6MTFRASE"/>
</dbReference>
<accession>A0ABU2FX12</accession>
<evidence type="ECO:0000313" key="5">
    <source>
        <dbReference type="EMBL" id="MDS0292554.1"/>
    </source>
</evidence>
<feature type="region of interest" description="Disordered" evidence="4">
    <location>
        <begin position="450"/>
        <end position="473"/>
    </location>
</feature>
<evidence type="ECO:0000256" key="4">
    <source>
        <dbReference type="SAM" id="MobiDB-lite"/>
    </source>
</evidence>
<dbReference type="PANTHER" id="PTHR33841:SF5">
    <property type="entry name" value="DNA METHYLASE (MODIFICATION METHYLASE) (METHYLTRANSFERASE)-RELATED"/>
    <property type="match status" value="1"/>
</dbReference>
<dbReference type="EMBL" id="JAMQOQ010000001">
    <property type="protein sequence ID" value="MDS0292554.1"/>
    <property type="molecule type" value="Genomic_DNA"/>
</dbReference>
<dbReference type="SUPFAM" id="SSF53335">
    <property type="entry name" value="S-adenosyl-L-methionine-dependent methyltransferases"/>
    <property type="match status" value="1"/>
</dbReference>
<feature type="region of interest" description="Disordered" evidence="4">
    <location>
        <begin position="57"/>
        <end position="82"/>
    </location>
</feature>